<name>A0A1C7LQC1_GRIFR</name>
<protein>
    <recommendedName>
        <fullName evidence="3">Retrotransposon gag domain-containing protein</fullName>
    </recommendedName>
</protein>
<dbReference type="AlphaFoldDB" id="A0A1C7LQC1"/>
<gene>
    <name evidence="1" type="ORF">A0H81_13847</name>
</gene>
<accession>A0A1C7LQC1</accession>
<evidence type="ECO:0000313" key="1">
    <source>
        <dbReference type="EMBL" id="OBZ66217.1"/>
    </source>
</evidence>
<proteinExistence type="predicted"/>
<dbReference type="OMA" id="MEARHRM"/>
<dbReference type="EMBL" id="LUGG01000032">
    <property type="protein sequence ID" value="OBZ66217.1"/>
    <property type="molecule type" value="Genomic_DNA"/>
</dbReference>
<evidence type="ECO:0008006" key="3">
    <source>
        <dbReference type="Google" id="ProtNLM"/>
    </source>
</evidence>
<keyword evidence="2" id="KW-1185">Reference proteome</keyword>
<dbReference type="STRING" id="5627.A0A1C7LQC1"/>
<reference evidence="1 2" key="1">
    <citation type="submission" date="2016-03" db="EMBL/GenBank/DDBJ databases">
        <title>Whole genome sequencing of Grifola frondosa 9006-11.</title>
        <authorList>
            <person name="Min B."/>
            <person name="Park H."/>
            <person name="Kim J.-G."/>
            <person name="Cho H."/>
            <person name="Oh Y.-L."/>
            <person name="Kong W.-S."/>
            <person name="Choi I.-G."/>
        </authorList>
    </citation>
    <scope>NUCLEOTIDE SEQUENCE [LARGE SCALE GENOMIC DNA]</scope>
    <source>
        <strain evidence="1 2">9006-11</strain>
    </source>
</reference>
<organism evidence="1 2">
    <name type="scientific">Grifola frondosa</name>
    <name type="common">Maitake</name>
    <name type="synonym">Polyporus frondosus</name>
    <dbReference type="NCBI Taxonomy" id="5627"/>
    <lineage>
        <taxon>Eukaryota</taxon>
        <taxon>Fungi</taxon>
        <taxon>Dikarya</taxon>
        <taxon>Basidiomycota</taxon>
        <taxon>Agaricomycotina</taxon>
        <taxon>Agaricomycetes</taxon>
        <taxon>Polyporales</taxon>
        <taxon>Grifolaceae</taxon>
        <taxon>Grifola</taxon>
    </lineage>
</organism>
<dbReference type="Pfam" id="PF14223">
    <property type="entry name" value="Retrotran_gag_2"/>
    <property type="match status" value="1"/>
</dbReference>
<comment type="caution">
    <text evidence="1">The sequence shown here is derived from an EMBL/GenBank/DDBJ whole genome shotgun (WGS) entry which is preliminary data.</text>
</comment>
<sequence>MVLRRLSCWDVTTGKVDKSKLKTEELSDYAAKAEQALTAIGLTVDPSQYGYIRDSADGPAAWAALAGVYEKNSRANRIALKRQFFNFRHDTERPIRDYISGITDLAARLKSIGVKLSDEDITDVLIFNLGESWSNIAGTLTASKEEMKIADVTGALVDEEGRRGGTNHEVAEALIAKKGNNISRGKPTMEARHRMLHLRQERSHLA</sequence>
<dbReference type="Proteomes" id="UP000092993">
    <property type="component" value="Unassembled WGS sequence"/>
</dbReference>
<dbReference type="OrthoDB" id="2797670at2759"/>
<evidence type="ECO:0000313" key="2">
    <source>
        <dbReference type="Proteomes" id="UP000092993"/>
    </source>
</evidence>